<evidence type="ECO:0000313" key="1">
    <source>
        <dbReference type="EMBL" id="CAG7717755.1"/>
    </source>
</evidence>
<comment type="caution">
    <text evidence="1">The sequence shown here is derived from an EMBL/GenBank/DDBJ whole genome shotgun (WGS) entry which is preliminary data.</text>
</comment>
<reference evidence="1" key="1">
    <citation type="submission" date="2021-06" db="EMBL/GenBank/DDBJ databases">
        <authorList>
            <person name="Hodson N. C."/>
            <person name="Mongue J. A."/>
            <person name="Jaron S. K."/>
        </authorList>
    </citation>
    <scope>NUCLEOTIDE SEQUENCE</scope>
</reference>
<gene>
    <name evidence="1" type="ORF">AFUS01_LOCUS7194</name>
</gene>
<keyword evidence="2" id="KW-1185">Reference proteome</keyword>
<dbReference type="Proteomes" id="UP000708208">
    <property type="component" value="Unassembled WGS sequence"/>
</dbReference>
<name>A0A8J2JIN5_9HEXA</name>
<accession>A0A8J2JIN5</accession>
<dbReference type="EMBL" id="CAJVCH010048347">
    <property type="protein sequence ID" value="CAG7717755.1"/>
    <property type="molecule type" value="Genomic_DNA"/>
</dbReference>
<proteinExistence type="predicted"/>
<dbReference type="AlphaFoldDB" id="A0A8J2JIN5"/>
<feature type="non-terminal residue" evidence="1">
    <location>
        <position position="1"/>
    </location>
</feature>
<evidence type="ECO:0000313" key="2">
    <source>
        <dbReference type="Proteomes" id="UP000708208"/>
    </source>
</evidence>
<protein>
    <submittedName>
        <fullName evidence="1">Uncharacterized protein</fullName>
    </submittedName>
</protein>
<organism evidence="1 2">
    <name type="scientific">Allacma fusca</name>
    <dbReference type="NCBI Taxonomy" id="39272"/>
    <lineage>
        <taxon>Eukaryota</taxon>
        <taxon>Metazoa</taxon>
        <taxon>Ecdysozoa</taxon>
        <taxon>Arthropoda</taxon>
        <taxon>Hexapoda</taxon>
        <taxon>Collembola</taxon>
        <taxon>Symphypleona</taxon>
        <taxon>Sminthuridae</taxon>
        <taxon>Allacma</taxon>
    </lineage>
</organism>
<sequence length="23" mass="2818">SIKQEICTSLVHHTQDELYRKWC</sequence>